<dbReference type="InterPro" id="IPR027806">
    <property type="entry name" value="HARBI1_dom"/>
</dbReference>
<reference evidence="10" key="1">
    <citation type="submission" date="2012-11" db="EMBL/GenBank/DDBJ databases">
        <authorList>
            <person name="Lucero-Rivera Y.E."/>
            <person name="Tovar-Ramirez D."/>
        </authorList>
    </citation>
    <scope>NUCLEOTIDE SEQUENCE</scope>
    <source>
        <tissue evidence="10">Salivary gland</tissue>
    </source>
</reference>
<evidence type="ECO:0000259" key="9">
    <source>
        <dbReference type="PROSITE" id="PS50950"/>
    </source>
</evidence>
<organism evidence="10">
    <name type="scientific">Rhipicephalus pulchellus</name>
    <name type="common">Yellow backed tick</name>
    <name type="synonym">Dermacentor pulchellus</name>
    <dbReference type="NCBI Taxonomy" id="72859"/>
    <lineage>
        <taxon>Eukaryota</taxon>
        <taxon>Metazoa</taxon>
        <taxon>Ecdysozoa</taxon>
        <taxon>Arthropoda</taxon>
        <taxon>Chelicerata</taxon>
        <taxon>Arachnida</taxon>
        <taxon>Acari</taxon>
        <taxon>Parasitiformes</taxon>
        <taxon>Ixodida</taxon>
        <taxon>Ixodoidea</taxon>
        <taxon>Ixodidae</taxon>
        <taxon>Rhipicephalinae</taxon>
        <taxon>Rhipicephalus</taxon>
        <taxon>Rhipicephalus</taxon>
    </lineage>
</organism>
<dbReference type="SMART" id="SM00692">
    <property type="entry name" value="DM3"/>
    <property type="match status" value="1"/>
</dbReference>
<dbReference type="Gene3D" id="6.20.210.20">
    <property type="entry name" value="THAP domain"/>
    <property type="match status" value="1"/>
</dbReference>
<keyword evidence="5 6" id="KW-0238">DNA-binding</keyword>
<evidence type="ECO:0000256" key="6">
    <source>
        <dbReference type="PROSITE-ProRule" id="PRU00309"/>
    </source>
</evidence>
<evidence type="ECO:0000256" key="8">
    <source>
        <dbReference type="SAM" id="MobiDB-lite"/>
    </source>
</evidence>
<dbReference type="InterPro" id="IPR038441">
    <property type="entry name" value="THAP_Znf_sf"/>
</dbReference>
<dbReference type="AlphaFoldDB" id="L7M2E7"/>
<dbReference type="InterPro" id="IPR027805">
    <property type="entry name" value="Transposase_HTH_dom"/>
</dbReference>
<evidence type="ECO:0000256" key="2">
    <source>
        <dbReference type="ARBA" id="ARBA00022723"/>
    </source>
</evidence>
<dbReference type="EMBL" id="GACK01007765">
    <property type="protein sequence ID" value="JAA57269.1"/>
    <property type="molecule type" value="mRNA"/>
</dbReference>
<feature type="region of interest" description="Disordered" evidence="8">
    <location>
        <begin position="90"/>
        <end position="151"/>
    </location>
</feature>
<keyword evidence="2" id="KW-0479">Metal-binding</keyword>
<keyword evidence="4" id="KW-0862">Zinc</keyword>
<evidence type="ECO:0000256" key="1">
    <source>
        <dbReference type="ARBA" id="ARBA00001968"/>
    </source>
</evidence>
<evidence type="ECO:0000256" key="3">
    <source>
        <dbReference type="ARBA" id="ARBA00022771"/>
    </source>
</evidence>
<name>L7M2E7_RHIPC</name>
<feature type="coiled-coil region" evidence="7">
    <location>
        <begin position="158"/>
        <end position="192"/>
    </location>
</feature>
<evidence type="ECO:0000313" key="10">
    <source>
        <dbReference type="EMBL" id="JAA57269.1"/>
    </source>
</evidence>
<evidence type="ECO:0000256" key="7">
    <source>
        <dbReference type="SAM" id="Coils"/>
    </source>
</evidence>
<keyword evidence="3 6" id="KW-0863">Zinc-finger</keyword>
<dbReference type="GO" id="GO:0008270">
    <property type="term" value="F:zinc ion binding"/>
    <property type="evidence" value="ECO:0007669"/>
    <property type="project" value="UniProtKB-KW"/>
</dbReference>
<dbReference type="PROSITE" id="PS50950">
    <property type="entry name" value="ZF_THAP"/>
    <property type="match status" value="1"/>
</dbReference>
<dbReference type="PANTHER" id="PTHR23080:SF143">
    <property type="entry name" value="SI:DKEY-56D12.4"/>
    <property type="match status" value="1"/>
</dbReference>
<dbReference type="Pfam" id="PF13359">
    <property type="entry name" value="DDE_Tnp_4"/>
    <property type="match status" value="1"/>
</dbReference>
<feature type="domain" description="THAP-type" evidence="9">
    <location>
        <begin position="1"/>
        <end position="88"/>
    </location>
</feature>
<proteinExistence type="evidence at transcript level"/>
<accession>L7M2E7</accession>
<reference evidence="10" key="2">
    <citation type="journal article" date="2015" name="J. Proteomics">
        <title>Sexual differences in the sialomes of the zebra tick, Rhipicephalus pulchellus.</title>
        <authorList>
            <person name="Tan A.W."/>
            <person name="Francischetti I.M."/>
            <person name="Slovak M."/>
            <person name="Kini R.M."/>
            <person name="Ribeiro J.M."/>
        </authorList>
    </citation>
    <scope>NUCLEOTIDE SEQUENCE</scope>
    <source>
        <tissue evidence="10">Salivary gland</tissue>
    </source>
</reference>
<evidence type="ECO:0000256" key="5">
    <source>
        <dbReference type="ARBA" id="ARBA00023125"/>
    </source>
</evidence>
<evidence type="ECO:0000256" key="4">
    <source>
        <dbReference type="ARBA" id="ARBA00022833"/>
    </source>
</evidence>
<dbReference type="InterPro" id="IPR006612">
    <property type="entry name" value="THAP_Znf"/>
</dbReference>
<sequence length="516" mass="58479">MPADCCVPLCTQRGCRDNAGNKVSFHSFPRDPVLRKKWLVAIKRDEEPSFTITKSKKVCSKHFEACDFIPHVVSGWHILRDTAVPSVFPFSFSKNRKPPKKREPLPKRVKRSPVQPHSTQEREAEVSNGEGEDTAHSRDVVSTEEDCETHADRETTKALAEASEISTLKQQCNRLREELAKERAKLTKVIKEKAFIGRLLEEEIRKNVPFSLSRFRESSEDFMFYTGLPDYSHFVALFEYACPNGHTDMTLSASYGRERKLSAENQLFLVLVRLRLGLFERDLAHRFNISQATVSSICSSWINRLYCKLVKLPLWAPRHRIDETMPATFLGEHSATRVILEAIEVRCAVPSSLALQSSTYSAHKPIDTFKGLVGTMPNGSVSYVSELLAGSMSDRECVIRSGFLNLEFDEGDVVMADERFRINDLLEEKGVGLILPPFLHEGKLSVGEVDEAWEMDLLRIHIERRINRIKSFHIFDRPIPLTLAPLINQIWTVAVILTNFQAELVAGLEPSSPEVS</sequence>
<keyword evidence="7" id="KW-0175">Coiled coil</keyword>
<dbReference type="Pfam" id="PF13613">
    <property type="entry name" value="HTH_Tnp_4"/>
    <property type="match status" value="1"/>
</dbReference>
<dbReference type="SUPFAM" id="SSF57716">
    <property type="entry name" value="Glucocorticoid receptor-like (DNA-binding domain)"/>
    <property type="match status" value="1"/>
</dbReference>
<dbReference type="SMART" id="SM00980">
    <property type="entry name" value="THAP"/>
    <property type="match status" value="1"/>
</dbReference>
<dbReference type="PANTHER" id="PTHR23080">
    <property type="entry name" value="THAP DOMAIN PROTEIN"/>
    <property type="match status" value="1"/>
</dbReference>
<dbReference type="Pfam" id="PF05485">
    <property type="entry name" value="THAP"/>
    <property type="match status" value="1"/>
</dbReference>
<protein>
    <submittedName>
        <fullName evidence="10">Putative tick transposon</fullName>
    </submittedName>
</protein>
<dbReference type="GO" id="GO:0003677">
    <property type="term" value="F:DNA binding"/>
    <property type="evidence" value="ECO:0007669"/>
    <property type="project" value="UniProtKB-UniRule"/>
</dbReference>
<comment type="cofactor">
    <cofactor evidence="1">
        <name>a divalent metal cation</name>
        <dbReference type="ChEBI" id="CHEBI:60240"/>
    </cofactor>
</comment>